<evidence type="ECO:0000313" key="2">
    <source>
        <dbReference type="EMBL" id="KAJ7426635.1"/>
    </source>
</evidence>
<sequence>MKLNTLKSVGPDDVRTSLLRELADVVAKPVSIMFEKSWWPDKVPGDWKKGNVAPSFKKRKKEDLGNHRLVSLTSVPGKMLEQTLLENVVRHRKGKEVIQDSQHGFTKGKLCLMNAVAFYDGVTGMVNKRRLTDVIDLDFCKAFDMVPHHILTSRLETHRFDAWPVQWIRNWKKECSQRVVVNVFISRWKLVISGVPQGSVSGLVLFNVFISDRDSGIECTLSKFADNIN</sequence>
<evidence type="ECO:0000259" key="1">
    <source>
        <dbReference type="PROSITE" id="PS50878"/>
    </source>
</evidence>
<dbReference type="Proteomes" id="UP001145742">
    <property type="component" value="Unassembled WGS sequence"/>
</dbReference>
<dbReference type="PANTHER" id="PTHR33332">
    <property type="entry name" value="REVERSE TRANSCRIPTASE DOMAIN-CONTAINING PROTEIN"/>
    <property type="match status" value="1"/>
</dbReference>
<protein>
    <recommendedName>
        <fullName evidence="1">Reverse transcriptase domain-containing protein</fullName>
    </recommendedName>
</protein>
<dbReference type="EMBL" id="WHWB01032179">
    <property type="protein sequence ID" value="KAJ7426635.1"/>
    <property type="molecule type" value="Genomic_DNA"/>
</dbReference>
<name>A0ABQ9DWP2_9PASS</name>
<accession>A0ABQ9DWP2</accession>
<dbReference type="InterPro" id="IPR000477">
    <property type="entry name" value="RT_dom"/>
</dbReference>
<proteinExistence type="predicted"/>
<evidence type="ECO:0000313" key="3">
    <source>
        <dbReference type="Proteomes" id="UP001145742"/>
    </source>
</evidence>
<comment type="caution">
    <text evidence="2">The sequence shown here is derived from an EMBL/GenBank/DDBJ whole genome shotgun (WGS) entry which is preliminary data.</text>
</comment>
<reference evidence="2" key="1">
    <citation type="submission" date="2019-10" db="EMBL/GenBank/DDBJ databases">
        <authorList>
            <person name="Soares A.E.R."/>
            <person name="Aleixo A."/>
            <person name="Schneider P."/>
            <person name="Miyaki C.Y."/>
            <person name="Schneider M.P."/>
            <person name="Mello C."/>
            <person name="Vasconcelos A.T.R."/>
        </authorList>
    </citation>
    <scope>NUCLEOTIDE SEQUENCE</scope>
    <source>
        <tissue evidence="2">Muscle</tissue>
    </source>
</reference>
<gene>
    <name evidence="2" type="ORF">WISP_14181</name>
</gene>
<dbReference type="Pfam" id="PF00078">
    <property type="entry name" value="RVT_1"/>
    <property type="match status" value="1"/>
</dbReference>
<organism evidence="2 3">
    <name type="scientific">Willisornis vidua</name>
    <name type="common">Xingu scale-backed antbird</name>
    <dbReference type="NCBI Taxonomy" id="1566151"/>
    <lineage>
        <taxon>Eukaryota</taxon>
        <taxon>Metazoa</taxon>
        <taxon>Chordata</taxon>
        <taxon>Craniata</taxon>
        <taxon>Vertebrata</taxon>
        <taxon>Euteleostomi</taxon>
        <taxon>Archelosauria</taxon>
        <taxon>Archosauria</taxon>
        <taxon>Dinosauria</taxon>
        <taxon>Saurischia</taxon>
        <taxon>Theropoda</taxon>
        <taxon>Coelurosauria</taxon>
        <taxon>Aves</taxon>
        <taxon>Neognathae</taxon>
        <taxon>Neoaves</taxon>
        <taxon>Telluraves</taxon>
        <taxon>Australaves</taxon>
        <taxon>Passeriformes</taxon>
        <taxon>Thamnophilidae</taxon>
        <taxon>Willisornis</taxon>
    </lineage>
</organism>
<dbReference type="PROSITE" id="PS50878">
    <property type="entry name" value="RT_POL"/>
    <property type="match status" value="1"/>
</dbReference>
<keyword evidence="3" id="KW-1185">Reference proteome</keyword>
<feature type="domain" description="Reverse transcriptase" evidence="1">
    <location>
        <begin position="1"/>
        <end position="229"/>
    </location>
</feature>